<evidence type="ECO:0000256" key="2">
    <source>
        <dbReference type="ARBA" id="ARBA00022491"/>
    </source>
</evidence>
<keyword evidence="8" id="KW-1185">Reference proteome</keyword>
<dbReference type="InterPro" id="IPR036390">
    <property type="entry name" value="WH_DNA-bd_sf"/>
</dbReference>
<name>A0ABW9QZ58_9ACTN</name>
<dbReference type="Gene3D" id="3.30.1490.190">
    <property type="match status" value="1"/>
</dbReference>
<evidence type="ECO:0000256" key="6">
    <source>
        <dbReference type="ARBA" id="ARBA00023163"/>
    </source>
</evidence>
<dbReference type="Gene3D" id="1.10.10.10">
    <property type="entry name" value="Winged helix-like DNA-binding domain superfamily/Winged helix DNA-binding domain"/>
    <property type="match status" value="1"/>
</dbReference>
<evidence type="ECO:0000256" key="3">
    <source>
        <dbReference type="ARBA" id="ARBA00022833"/>
    </source>
</evidence>
<dbReference type="InterPro" id="IPR043135">
    <property type="entry name" value="Fur_C"/>
</dbReference>
<feature type="non-terminal residue" evidence="7">
    <location>
        <position position="1"/>
    </location>
</feature>
<keyword evidence="4" id="KW-0805">Transcription regulation</keyword>
<accession>A0ABW9QZ58</accession>
<evidence type="ECO:0000256" key="4">
    <source>
        <dbReference type="ARBA" id="ARBA00023015"/>
    </source>
</evidence>
<dbReference type="Proteomes" id="UP000437736">
    <property type="component" value="Unassembled WGS sequence"/>
</dbReference>
<dbReference type="EMBL" id="WJHE01001092">
    <property type="protein sequence ID" value="MST34601.1"/>
    <property type="molecule type" value="Genomic_DNA"/>
</dbReference>
<sequence>EVHLSTIYRNLEELQKLGVIVHPHLGHGPATYHLATAAHAHFVCERCGATLEAPRSVFRELAAAALAEHGFEVNPFHFAVPGLCASCRAAAGDAPSGG</sequence>
<keyword evidence="3" id="KW-0862">Zinc</keyword>
<dbReference type="SUPFAM" id="SSF46785">
    <property type="entry name" value="Winged helix' DNA-binding domain"/>
    <property type="match status" value="1"/>
</dbReference>
<keyword evidence="5" id="KW-0238">DNA-binding</keyword>
<keyword evidence="6" id="KW-0804">Transcription</keyword>
<evidence type="ECO:0000256" key="5">
    <source>
        <dbReference type="ARBA" id="ARBA00023125"/>
    </source>
</evidence>
<dbReference type="PANTHER" id="PTHR33202">
    <property type="entry name" value="ZINC UPTAKE REGULATION PROTEIN"/>
    <property type="match status" value="1"/>
</dbReference>
<evidence type="ECO:0000313" key="8">
    <source>
        <dbReference type="Proteomes" id="UP000437736"/>
    </source>
</evidence>
<protein>
    <submittedName>
        <fullName evidence="7">Transcriptional repressor</fullName>
    </submittedName>
</protein>
<comment type="similarity">
    <text evidence="1">Belongs to the Fur family.</text>
</comment>
<evidence type="ECO:0000256" key="1">
    <source>
        <dbReference type="ARBA" id="ARBA00007957"/>
    </source>
</evidence>
<dbReference type="InterPro" id="IPR002481">
    <property type="entry name" value="FUR"/>
</dbReference>
<organism evidence="7 8">
    <name type="scientific">Acidiferrimicrobium australe</name>
    <dbReference type="NCBI Taxonomy" id="2664430"/>
    <lineage>
        <taxon>Bacteria</taxon>
        <taxon>Bacillati</taxon>
        <taxon>Actinomycetota</taxon>
        <taxon>Acidimicrobiia</taxon>
        <taxon>Acidimicrobiales</taxon>
        <taxon>Acidimicrobiaceae</taxon>
        <taxon>Acidiferrimicrobium</taxon>
    </lineage>
</organism>
<dbReference type="PANTHER" id="PTHR33202:SF7">
    <property type="entry name" value="FERRIC UPTAKE REGULATION PROTEIN"/>
    <property type="match status" value="1"/>
</dbReference>
<proteinExistence type="inferred from homology"/>
<gene>
    <name evidence="7" type="ORF">GHK86_17970</name>
</gene>
<dbReference type="InterPro" id="IPR036388">
    <property type="entry name" value="WH-like_DNA-bd_sf"/>
</dbReference>
<reference evidence="7 8" key="1">
    <citation type="submission" date="2019-11" db="EMBL/GenBank/DDBJ databases">
        <title>Acidiferrimicrobium australis gen. nov., sp. nov., an acidophilic and obligately heterotrophic, member of the Actinobacteria that catalyses dissimilatory oxido- reduction of iron isolated from metal-rich acidic water in Chile.</title>
        <authorList>
            <person name="Gonzalez D."/>
            <person name="Huber K."/>
            <person name="Hedrich S."/>
            <person name="Rojas-Villalobos C."/>
            <person name="Quatrini R."/>
            <person name="Dinamarca M.A."/>
            <person name="Schwarz A."/>
            <person name="Canales C."/>
            <person name="Nancucheo I."/>
        </authorList>
    </citation>
    <scope>NUCLEOTIDE SEQUENCE [LARGE SCALE GENOMIC DNA]</scope>
    <source>
        <strain evidence="7 8">USS-CCA1</strain>
    </source>
</reference>
<keyword evidence="2" id="KW-0678">Repressor</keyword>
<dbReference type="Pfam" id="PF01475">
    <property type="entry name" value="FUR"/>
    <property type="match status" value="1"/>
</dbReference>
<evidence type="ECO:0000313" key="7">
    <source>
        <dbReference type="EMBL" id="MST34601.1"/>
    </source>
</evidence>
<comment type="caution">
    <text evidence="7">The sequence shown here is derived from an EMBL/GenBank/DDBJ whole genome shotgun (WGS) entry which is preliminary data.</text>
</comment>